<dbReference type="InterPro" id="IPR012165">
    <property type="entry name" value="Cyt_c3_hydrogenase_gsu"/>
</dbReference>
<feature type="domain" description="FAD-binding FR-type" evidence="13">
    <location>
        <begin position="14"/>
        <end position="112"/>
    </location>
</feature>
<dbReference type="Pfam" id="PF10418">
    <property type="entry name" value="DHODB_Fe-S_bind"/>
    <property type="match status" value="1"/>
</dbReference>
<proteinExistence type="inferred from homology"/>
<dbReference type="PIRSF" id="PIRSF006816">
    <property type="entry name" value="Cyc3_hyd_g"/>
    <property type="match status" value="1"/>
</dbReference>
<dbReference type="InterPro" id="IPR017927">
    <property type="entry name" value="FAD-bd_FR_type"/>
</dbReference>
<dbReference type="CDD" id="cd06218">
    <property type="entry name" value="DHOD_e_trans"/>
    <property type="match status" value="1"/>
</dbReference>
<dbReference type="PANTHER" id="PTHR43513:SF3">
    <property type="entry name" value="DIHYDROOROTATE DEHYDROGENASE B (NAD(+)), ELECTRON TRANSFER SUBUNIT-RELATED"/>
    <property type="match status" value="1"/>
</dbReference>
<dbReference type="SUPFAM" id="SSF52343">
    <property type="entry name" value="Ferredoxin reductase-like, C-terminal NADP-linked domain"/>
    <property type="match status" value="1"/>
</dbReference>
<evidence type="ECO:0000313" key="14">
    <source>
        <dbReference type="EMBL" id="ACF12766.1"/>
    </source>
</evidence>
<dbReference type="GO" id="GO:0051537">
    <property type="term" value="F:2 iron, 2 sulfur cluster binding"/>
    <property type="evidence" value="ECO:0007669"/>
    <property type="project" value="UniProtKB-KW"/>
</dbReference>
<dbReference type="Proteomes" id="UP000001208">
    <property type="component" value="Chromosome"/>
</dbReference>
<evidence type="ECO:0000256" key="5">
    <source>
        <dbReference type="ARBA" id="ARBA00022723"/>
    </source>
</evidence>
<keyword evidence="5 12" id="KW-0479">Metal-binding</keyword>
<keyword evidence="6 11" id="KW-0274">FAD</keyword>
<gene>
    <name evidence="14" type="ordered locus">Ctha_0295</name>
</gene>
<evidence type="ECO:0000256" key="2">
    <source>
        <dbReference type="ARBA" id="ARBA00022448"/>
    </source>
</evidence>
<keyword evidence="9 12" id="KW-0411">Iron-sulfur</keyword>
<feature type="binding site" evidence="12">
    <location>
        <position position="237"/>
    </location>
    <ligand>
        <name>[2Fe-2S] cluster</name>
        <dbReference type="ChEBI" id="CHEBI:190135"/>
    </ligand>
</feature>
<dbReference type="KEGG" id="cts:Ctha_0295"/>
<dbReference type="GO" id="GO:0050660">
    <property type="term" value="F:flavin adenine dinucleotide binding"/>
    <property type="evidence" value="ECO:0007669"/>
    <property type="project" value="InterPro"/>
</dbReference>
<dbReference type="GO" id="GO:0046872">
    <property type="term" value="F:metal ion binding"/>
    <property type="evidence" value="ECO:0007669"/>
    <property type="project" value="UniProtKB-KW"/>
</dbReference>
<comment type="similarity">
    <text evidence="1">Belongs to the PyrK family.</text>
</comment>
<dbReference type="STRING" id="517418.Ctha_0295"/>
<evidence type="ECO:0000256" key="1">
    <source>
        <dbReference type="ARBA" id="ARBA00006422"/>
    </source>
</evidence>
<dbReference type="AlphaFoldDB" id="B3QTM0"/>
<dbReference type="PANTHER" id="PTHR43513">
    <property type="entry name" value="DIHYDROOROTATE DEHYDROGENASE B (NAD(+)), ELECTRON TRANSFER SUBUNIT"/>
    <property type="match status" value="1"/>
</dbReference>
<protein>
    <submittedName>
        <fullName evidence="14">Oxidoreductase FAD/NAD(P)-binding domain protein</fullName>
    </submittedName>
</protein>
<evidence type="ECO:0000256" key="11">
    <source>
        <dbReference type="PIRSR" id="PIRSR006816-1"/>
    </source>
</evidence>
<dbReference type="eggNOG" id="COG0543">
    <property type="taxonomic scope" value="Bacteria"/>
</dbReference>
<reference evidence="14 15" key="1">
    <citation type="submission" date="2008-06" db="EMBL/GenBank/DDBJ databases">
        <title>Complete sequence of Chloroherpeton thalassium ATCC 35110.</title>
        <authorList>
            <consortium name="US DOE Joint Genome Institute"/>
            <person name="Lucas S."/>
            <person name="Copeland A."/>
            <person name="Lapidus A."/>
            <person name="Glavina del Rio T."/>
            <person name="Dalin E."/>
            <person name="Tice H."/>
            <person name="Bruce D."/>
            <person name="Goodwin L."/>
            <person name="Pitluck S."/>
            <person name="Schmutz J."/>
            <person name="Larimer F."/>
            <person name="Land M."/>
            <person name="Hauser L."/>
            <person name="Kyrpides N."/>
            <person name="Mikhailova N."/>
            <person name="Liu Z."/>
            <person name="Li T."/>
            <person name="Zhao F."/>
            <person name="Overmann J."/>
            <person name="Bryant D.A."/>
            <person name="Richardson P."/>
        </authorList>
    </citation>
    <scope>NUCLEOTIDE SEQUENCE [LARGE SCALE GENOMIC DNA]</scope>
    <source>
        <strain evidence="15">ATCC 35110 / GB-78</strain>
    </source>
</reference>
<evidence type="ECO:0000256" key="9">
    <source>
        <dbReference type="ARBA" id="ARBA00023014"/>
    </source>
</evidence>
<comment type="cofactor">
    <cofactor evidence="11">
        <name>FAD</name>
        <dbReference type="ChEBI" id="CHEBI:57692"/>
    </cofactor>
    <text evidence="11">Binds 1 FAD per subunit.</text>
</comment>
<dbReference type="InterPro" id="IPR017938">
    <property type="entry name" value="Riboflavin_synthase-like_b-brl"/>
</dbReference>
<dbReference type="PROSITE" id="PS51384">
    <property type="entry name" value="FAD_FR"/>
    <property type="match status" value="1"/>
</dbReference>
<dbReference type="SUPFAM" id="SSF63380">
    <property type="entry name" value="Riboflavin synthase domain-like"/>
    <property type="match status" value="1"/>
</dbReference>
<keyword evidence="4 12" id="KW-0001">2Fe-2S</keyword>
<feature type="binding site" evidence="12">
    <location>
        <position position="258"/>
    </location>
    <ligand>
        <name>[2Fe-2S] cluster</name>
        <dbReference type="ChEBI" id="CHEBI:190135"/>
    </ligand>
</feature>
<dbReference type="InterPro" id="IPR037117">
    <property type="entry name" value="Dihydroorotate_DH_ele_sf"/>
</dbReference>
<evidence type="ECO:0000256" key="8">
    <source>
        <dbReference type="ARBA" id="ARBA00023004"/>
    </source>
</evidence>
<accession>B3QTM0</accession>
<keyword evidence="15" id="KW-1185">Reference proteome</keyword>
<feature type="binding site" evidence="12">
    <location>
        <position position="240"/>
    </location>
    <ligand>
        <name>[2Fe-2S] cluster</name>
        <dbReference type="ChEBI" id="CHEBI:190135"/>
    </ligand>
</feature>
<dbReference type="InterPro" id="IPR050353">
    <property type="entry name" value="PyrK_electron_transfer"/>
</dbReference>
<keyword evidence="2" id="KW-0813">Transport</keyword>
<comment type="cofactor">
    <cofactor evidence="12">
        <name>[2Fe-2S] cluster</name>
        <dbReference type="ChEBI" id="CHEBI:190135"/>
    </cofactor>
    <text evidence="12">Binds 1 [2Fe-2S] cluster per subunit.</text>
</comment>
<evidence type="ECO:0000256" key="7">
    <source>
        <dbReference type="ARBA" id="ARBA00022982"/>
    </source>
</evidence>
<feature type="binding site" evidence="11">
    <location>
        <begin position="65"/>
        <end position="68"/>
    </location>
    <ligand>
        <name>FAD</name>
        <dbReference type="ChEBI" id="CHEBI:57692"/>
    </ligand>
</feature>
<keyword evidence="3 11" id="KW-0285">Flavoprotein</keyword>
<evidence type="ECO:0000256" key="12">
    <source>
        <dbReference type="PIRSR" id="PIRSR006816-2"/>
    </source>
</evidence>
<evidence type="ECO:0000313" key="15">
    <source>
        <dbReference type="Proteomes" id="UP000001208"/>
    </source>
</evidence>
<name>B3QTM0_CHLT3</name>
<dbReference type="EMBL" id="CP001100">
    <property type="protein sequence ID" value="ACF12766.1"/>
    <property type="molecule type" value="Genomic_DNA"/>
</dbReference>
<dbReference type="GO" id="GO:0006221">
    <property type="term" value="P:pyrimidine nucleotide biosynthetic process"/>
    <property type="evidence" value="ECO:0007669"/>
    <property type="project" value="InterPro"/>
</dbReference>
<dbReference type="RefSeq" id="WP_012498850.1">
    <property type="nucleotide sequence ID" value="NC_011026.1"/>
</dbReference>
<evidence type="ECO:0000259" key="13">
    <source>
        <dbReference type="PROSITE" id="PS51384"/>
    </source>
</evidence>
<feature type="binding site" evidence="11">
    <location>
        <begin position="87"/>
        <end position="88"/>
    </location>
    <ligand>
        <name>FAD</name>
        <dbReference type="ChEBI" id="CHEBI:57692"/>
    </ligand>
</feature>
<dbReference type="InterPro" id="IPR019480">
    <property type="entry name" value="Dihydroorotate_DH_Fe-S-bd"/>
</dbReference>
<evidence type="ECO:0000256" key="10">
    <source>
        <dbReference type="ARBA" id="ARBA00034078"/>
    </source>
</evidence>
<keyword evidence="8 12" id="KW-0408">Iron</keyword>
<keyword evidence="7" id="KW-0249">Electron transport</keyword>
<comment type="cofactor">
    <cofactor evidence="10">
        <name>[2Fe-2S] cluster</name>
        <dbReference type="ChEBI" id="CHEBI:190135"/>
    </cofactor>
</comment>
<sequence length="272" mass="29475">MTHMTEATTKADDIFDLSLTVQETTQLNATTAVLAFKSELIAPLIKPGQFVNIKVNDTLAPLLRRPLSVHRVEGDIFEVMVKVVGSGTKLLYNALPGSTVQVLGPLGNSFDYARQDYDTAILVSGGVGVAPMTILDDCLRQAGKEIFNYVGGRTASDIIARKLTNLRIATDDGSQGFKGTVVALLEQDFPEFAKKRVRIFSCGPNRMLQALADFSMKKNIPCEVSLESVMGCGIGICYGCPVHVKNEQGEPDGHKLLCQHGPVMDAKQVVFE</sequence>
<dbReference type="GO" id="GO:0016491">
    <property type="term" value="F:oxidoreductase activity"/>
    <property type="evidence" value="ECO:0007669"/>
    <property type="project" value="InterPro"/>
</dbReference>
<dbReference type="Gene3D" id="2.40.30.10">
    <property type="entry name" value="Translation factors"/>
    <property type="match status" value="1"/>
</dbReference>
<feature type="binding site" evidence="12">
    <location>
        <position position="232"/>
    </location>
    <ligand>
        <name>[2Fe-2S] cluster</name>
        <dbReference type="ChEBI" id="CHEBI:190135"/>
    </ligand>
</feature>
<dbReference type="InterPro" id="IPR039261">
    <property type="entry name" value="FNR_nucleotide-bd"/>
</dbReference>
<dbReference type="Gene3D" id="2.10.240.10">
    <property type="entry name" value="Dihydroorotate dehydrogenase, electron transfer subunit"/>
    <property type="match status" value="1"/>
</dbReference>
<evidence type="ECO:0000256" key="4">
    <source>
        <dbReference type="ARBA" id="ARBA00022714"/>
    </source>
</evidence>
<dbReference type="HOGENOM" id="CLU_003827_1_2_10"/>
<evidence type="ECO:0000256" key="3">
    <source>
        <dbReference type="ARBA" id="ARBA00022630"/>
    </source>
</evidence>
<organism evidence="14 15">
    <name type="scientific">Chloroherpeton thalassium (strain ATCC 35110 / GB-78)</name>
    <dbReference type="NCBI Taxonomy" id="517418"/>
    <lineage>
        <taxon>Bacteria</taxon>
        <taxon>Pseudomonadati</taxon>
        <taxon>Chlorobiota</taxon>
        <taxon>Chlorobiia</taxon>
        <taxon>Chlorobiales</taxon>
        <taxon>Chloroherpetonaceae</taxon>
        <taxon>Chloroherpeton</taxon>
    </lineage>
</organism>
<dbReference type="Gene3D" id="3.40.50.80">
    <property type="entry name" value="Nucleotide-binding domain of ferredoxin-NADP reductase (FNR) module"/>
    <property type="match status" value="1"/>
</dbReference>
<evidence type="ECO:0000256" key="6">
    <source>
        <dbReference type="ARBA" id="ARBA00022827"/>
    </source>
</evidence>